<dbReference type="Proteomes" id="UP000279029">
    <property type="component" value="Chromosome"/>
</dbReference>
<keyword evidence="1" id="KW-0472">Membrane</keyword>
<keyword evidence="3" id="KW-1185">Reference proteome</keyword>
<evidence type="ECO:0000256" key="1">
    <source>
        <dbReference type="SAM" id="Phobius"/>
    </source>
</evidence>
<name>A0A3P7PWH1_9FIRM</name>
<dbReference type="RefSeq" id="WP_125136873.1">
    <property type="nucleotide sequence ID" value="NZ_LR130778.1"/>
</dbReference>
<keyword evidence="1" id="KW-0812">Transmembrane</keyword>
<proteinExistence type="predicted"/>
<dbReference type="AlphaFoldDB" id="A0A3P7PWH1"/>
<dbReference type="EMBL" id="LR130778">
    <property type="protein sequence ID" value="VDN47591.1"/>
    <property type="molecule type" value="Genomic_DNA"/>
</dbReference>
<accession>A0A3P7PWH1</accession>
<dbReference type="OrthoDB" id="2078823at2"/>
<evidence type="ECO:0000313" key="3">
    <source>
        <dbReference type="Proteomes" id="UP000279029"/>
    </source>
</evidence>
<feature type="transmembrane region" description="Helical" evidence="1">
    <location>
        <begin position="29"/>
        <end position="48"/>
    </location>
</feature>
<protein>
    <submittedName>
        <fullName evidence="2">Uncharacterized protein</fullName>
    </submittedName>
</protein>
<keyword evidence="1" id="KW-1133">Transmembrane helix</keyword>
<gene>
    <name evidence="2" type="ORF">PATL70BA_1703</name>
</gene>
<evidence type="ECO:0000313" key="2">
    <source>
        <dbReference type="EMBL" id="VDN47591.1"/>
    </source>
</evidence>
<organism evidence="2 3">
    <name type="scientific">Petrocella atlantisensis</name>
    <dbReference type="NCBI Taxonomy" id="2173034"/>
    <lineage>
        <taxon>Bacteria</taxon>
        <taxon>Bacillati</taxon>
        <taxon>Bacillota</taxon>
        <taxon>Clostridia</taxon>
        <taxon>Lachnospirales</taxon>
        <taxon>Vallitaleaceae</taxon>
        <taxon>Petrocella</taxon>
    </lineage>
</organism>
<reference evidence="2 3" key="1">
    <citation type="submission" date="2018-09" db="EMBL/GenBank/DDBJ databases">
        <authorList>
            <person name="Postec A."/>
        </authorList>
    </citation>
    <scope>NUCLEOTIDE SEQUENCE [LARGE SCALE GENOMIC DNA]</scope>
    <source>
        <strain evidence="2">70B-A</strain>
    </source>
</reference>
<sequence length="607" mass="69510">MSEEKKDVILDNLTVKLEKGIKSLATIKSLAIGLFVLFVLGCAILTYMQFATFEQFQKGETASAFLEKDKENWVYEEHGLDILIPEDVIAHELSILIAKDVEDTAYKLENLYYDGKEQALKVNLTFSGFYLPLVYYMEFFEEEGMLRITYDQVGIGRHELKVIGPLKFLMNRGRVSQLLDKLSIDLTQYGKASGLDLMSATPVDQDLKLNFTVNEEQIQAIIEQMRGAINKELLPIYSASSSPLAAEAVELLEQIYPLSADQMKRMVQDVTGGRELVRHLLVLTNETMTNQIVLELRKQGFDLDREQIALDRKALEGQIIDEYAIEIFEGLEAYFADKIVAYNNGRPFDLVNMKTISVQDIVKNNNIMIEESILERMNFVLVDGFSIAYEVDPSTYYIKSLDGFEVLSKEDYDLLPGSGPYVEPKLVADDKMWQEVETILMEKFEVDRVFIRYMKTDGTSIFTIASPVNNPQIYLSFAMMKDETIHILEDNVQSIEALLEAHPDFNIETATREIETVQLKKLSEEIQTYILEDMYQQGKLNHPSNYTIEYSSFDGKYISFLVSNGEEYVYKVEDTSFGTYLATVYDKEKAIRNWSDLPKIILLQDKP</sequence>
<dbReference type="KEGG" id="cbar:PATL70BA_1703"/>